<dbReference type="Pfam" id="PF10374">
    <property type="entry name" value="EST1"/>
    <property type="match status" value="1"/>
</dbReference>
<reference evidence="6" key="1">
    <citation type="submission" date="2013-03" db="EMBL/GenBank/DDBJ databases">
        <title>The Genome Sequence of Anopheles epiroticus epiroticus2.</title>
        <authorList>
            <consortium name="The Broad Institute Genomics Platform"/>
            <person name="Neafsey D.E."/>
            <person name="Howell P."/>
            <person name="Walker B."/>
            <person name="Young S.K."/>
            <person name="Zeng Q."/>
            <person name="Gargeya S."/>
            <person name="Fitzgerald M."/>
            <person name="Haas B."/>
            <person name="Abouelleil A."/>
            <person name="Allen A.W."/>
            <person name="Alvarado L."/>
            <person name="Arachchi H.M."/>
            <person name="Berlin A.M."/>
            <person name="Chapman S.B."/>
            <person name="Gainer-Dewar J."/>
            <person name="Goldberg J."/>
            <person name="Griggs A."/>
            <person name="Gujja S."/>
            <person name="Hansen M."/>
            <person name="Howarth C."/>
            <person name="Imamovic A."/>
            <person name="Ireland A."/>
            <person name="Larimer J."/>
            <person name="McCowan C."/>
            <person name="Murphy C."/>
            <person name="Pearson M."/>
            <person name="Poon T.W."/>
            <person name="Priest M."/>
            <person name="Roberts A."/>
            <person name="Saif S."/>
            <person name="Shea T."/>
            <person name="Sisk P."/>
            <person name="Sykes S."/>
            <person name="Wortman J."/>
            <person name="Nusbaum C."/>
            <person name="Birren B."/>
        </authorList>
    </citation>
    <scope>NUCLEOTIDE SEQUENCE [LARGE SCALE GENOMIC DNA]</scope>
    <source>
        <strain evidence="6">Epiroticus2</strain>
    </source>
</reference>
<feature type="domain" description="DNA/RNA-binding" evidence="3">
    <location>
        <begin position="718"/>
        <end position="746"/>
    </location>
</feature>
<dbReference type="Pfam" id="PF10373">
    <property type="entry name" value="EST1_DNA_bind"/>
    <property type="match status" value="2"/>
</dbReference>
<feature type="region of interest" description="Disordered" evidence="2">
    <location>
        <begin position="208"/>
        <end position="227"/>
    </location>
</feature>
<feature type="compositionally biased region" description="Basic and acidic residues" evidence="2">
    <location>
        <begin position="913"/>
        <end position="922"/>
    </location>
</feature>
<dbReference type="PANTHER" id="PTHR15696">
    <property type="entry name" value="SMG-7 SUPPRESSOR WITH MORPHOLOGICAL EFFECT ON GENITALIA PROTEIN 7"/>
    <property type="match status" value="1"/>
</dbReference>
<dbReference type="InterPro" id="IPR019458">
    <property type="entry name" value="Est1-like_N"/>
</dbReference>
<feature type="domain" description="Telomerase activating protein Est1-like N-terminal" evidence="4">
    <location>
        <begin position="606"/>
        <end position="709"/>
    </location>
</feature>
<feature type="domain" description="DNA/RNA-binding" evidence="3">
    <location>
        <begin position="812"/>
        <end position="890"/>
    </location>
</feature>
<evidence type="ECO:0000313" key="5">
    <source>
        <dbReference type="EnsemblMetazoa" id="AEPI007630-PA"/>
    </source>
</evidence>
<reference evidence="5" key="2">
    <citation type="submission" date="2020-05" db="UniProtKB">
        <authorList>
            <consortium name="EnsemblMetazoa"/>
        </authorList>
    </citation>
    <scope>IDENTIFICATION</scope>
    <source>
        <strain evidence="5">Epiroticus2</strain>
    </source>
</reference>
<feature type="compositionally biased region" description="Basic and acidic residues" evidence="2">
    <location>
        <begin position="375"/>
        <end position="385"/>
    </location>
</feature>
<feature type="compositionally biased region" description="Polar residues" evidence="2">
    <location>
        <begin position="924"/>
        <end position="934"/>
    </location>
</feature>
<dbReference type="Proteomes" id="UP000075885">
    <property type="component" value="Unassembled WGS sequence"/>
</dbReference>
<dbReference type="InterPro" id="IPR045153">
    <property type="entry name" value="Est1/Ebs1-like"/>
</dbReference>
<evidence type="ECO:0000259" key="3">
    <source>
        <dbReference type="Pfam" id="PF10373"/>
    </source>
</evidence>
<feature type="compositionally biased region" description="Polar residues" evidence="2">
    <location>
        <begin position="233"/>
        <end position="247"/>
    </location>
</feature>
<dbReference type="SUPFAM" id="SSF48452">
    <property type="entry name" value="TPR-like"/>
    <property type="match status" value="1"/>
</dbReference>
<keyword evidence="6" id="KW-1185">Reference proteome</keyword>
<dbReference type="AlphaFoldDB" id="A0A182PL13"/>
<dbReference type="GO" id="GO:0000184">
    <property type="term" value="P:nuclear-transcribed mRNA catabolic process, nonsense-mediated decay"/>
    <property type="evidence" value="ECO:0007669"/>
    <property type="project" value="UniProtKB-KW"/>
</dbReference>
<feature type="region of interest" description="Disordered" evidence="2">
    <location>
        <begin position="334"/>
        <end position="430"/>
    </location>
</feature>
<dbReference type="GO" id="GO:0042162">
    <property type="term" value="F:telomeric DNA binding"/>
    <property type="evidence" value="ECO:0007669"/>
    <property type="project" value="TreeGrafter"/>
</dbReference>
<evidence type="ECO:0000313" key="6">
    <source>
        <dbReference type="Proteomes" id="UP000075885"/>
    </source>
</evidence>
<feature type="region of interest" description="Disordered" evidence="2">
    <location>
        <begin position="913"/>
        <end position="934"/>
    </location>
</feature>
<evidence type="ECO:0000256" key="1">
    <source>
        <dbReference type="ARBA" id="ARBA00023161"/>
    </source>
</evidence>
<feature type="compositionally biased region" description="Polar residues" evidence="2">
    <location>
        <begin position="44"/>
        <end position="98"/>
    </location>
</feature>
<feature type="region of interest" description="Disordered" evidence="2">
    <location>
        <begin position="1"/>
        <end position="163"/>
    </location>
</feature>
<organism evidence="5 6">
    <name type="scientific">Anopheles epiroticus</name>
    <dbReference type="NCBI Taxonomy" id="199890"/>
    <lineage>
        <taxon>Eukaryota</taxon>
        <taxon>Metazoa</taxon>
        <taxon>Ecdysozoa</taxon>
        <taxon>Arthropoda</taxon>
        <taxon>Hexapoda</taxon>
        <taxon>Insecta</taxon>
        <taxon>Pterygota</taxon>
        <taxon>Neoptera</taxon>
        <taxon>Endopterygota</taxon>
        <taxon>Diptera</taxon>
        <taxon>Nematocera</taxon>
        <taxon>Culicoidea</taxon>
        <taxon>Culicidae</taxon>
        <taxon>Anophelinae</taxon>
        <taxon>Anopheles</taxon>
    </lineage>
</organism>
<dbReference type="GO" id="GO:0070034">
    <property type="term" value="F:telomerase RNA binding"/>
    <property type="evidence" value="ECO:0007669"/>
    <property type="project" value="TreeGrafter"/>
</dbReference>
<evidence type="ECO:0000259" key="4">
    <source>
        <dbReference type="Pfam" id="PF10374"/>
    </source>
</evidence>
<protein>
    <recommendedName>
        <fullName evidence="7">Telomerase activating protein Est1-like N-terminal domain-containing protein</fullName>
    </recommendedName>
</protein>
<name>A0A182PL13_9DIPT</name>
<dbReference type="STRING" id="199890.A0A182PL13"/>
<dbReference type="EnsemblMetazoa" id="AEPI007630-RA">
    <property type="protein sequence ID" value="AEPI007630-PA"/>
    <property type="gene ID" value="AEPI007630"/>
</dbReference>
<evidence type="ECO:0008006" key="7">
    <source>
        <dbReference type="Google" id="ProtNLM"/>
    </source>
</evidence>
<accession>A0A182PL13</accession>
<feature type="region of interest" description="Disordered" evidence="2">
    <location>
        <begin position="233"/>
        <end position="297"/>
    </location>
</feature>
<dbReference type="PANTHER" id="PTHR15696:SF0">
    <property type="entry name" value="TELOMERASE-BINDING PROTEIN EST1A"/>
    <property type="match status" value="1"/>
</dbReference>
<feature type="compositionally biased region" description="Polar residues" evidence="2">
    <location>
        <begin position="346"/>
        <end position="372"/>
    </location>
</feature>
<dbReference type="VEuPathDB" id="VectorBase:AEPI007630"/>
<feature type="compositionally biased region" description="Basic and acidic residues" evidence="2">
    <location>
        <begin position="397"/>
        <end position="427"/>
    </location>
</feature>
<proteinExistence type="predicted"/>
<sequence>MQNATVSPTLVSSSAAPVSARSVSNKRQQQLYSPGSGPLRKTELTASNQSLNNQVQIDNTSRQRWGNEGSETLPSGLTRSSKQPCDFQQSSTDFNVSGSRLAGSVNRRLEGKSNHSNNHLAGEEMDSRGFSSNAPINRKLRDTRSGESRFVSGSKKHSIPSLSHLENLPPRLQKKTLQDLGLPPNYMEIMRAEQQQTLAQTLPNRNSLRHNRGRARNLGSSIGGGNGAYYSNSTYGAERSTGGNRPISQLDEDYVRPRSRSSEFVTGLEGGYGPRRSQNNREWKLETGPSSRNSSCDRKEVLRGTTMVYANDTSRKGSRFRQYASDNSRITYENLNGEIPSGSGYGNTSPFKSASQSCNSSERPYTRSNVNHRGNYRDTSIDRNFETGGRYKKHARDRYSNRSRECSLNRKVKDLQDGDDSQWRSKDGASPLIDQTDKAIAEMTKQFESSIGIHKGPGVLIIPSGLSSQRSDTVPNTGERCSSPATKLLYDPKNPSHPIVVKQAQLRISKQHSRDNMKRDETKDVGRNLLPGGPAWYNPDGHQTKLLRQKELIYRVVEADAQLQELMESGNLFTEWHKYVDIRCMLQGLLETFLIHEMRFAQDVNLEHHFWKLLFYGIIEQIRKKLSEALDEETKQYLQGRALEVVESGTEYFEKLLTLLEREFRFSLDNFIGVNAASSVKGLRYTLALVSSQKIFLFLGDLARYREQITEGHNFRKAKQWYVKAQQILPKNGRPYNQLALLSVYAFENNQRKREEKLRARQREREQRFGGNLRREIWIHPEGGSRVHRTGPLYPFPVGHLCDTSDEEELQNLCSIELNKRFIISFLHVLGKLITKTGMESFIQCAHQMLREFRVLMQYSPIAVTSYRLLQLMSLNMFAIEMTKLKDGAIQSGNDPSSLETRKLLRRKDELERKQRMQEKHNQRVQVSDTFQFR</sequence>
<dbReference type="GO" id="GO:0005697">
    <property type="term" value="C:telomerase holoenzyme complex"/>
    <property type="evidence" value="ECO:0007669"/>
    <property type="project" value="TreeGrafter"/>
</dbReference>
<dbReference type="InterPro" id="IPR011990">
    <property type="entry name" value="TPR-like_helical_dom_sf"/>
</dbReference>
<evidence type="ECO:0000256" key="2">
    <source>
        <dbReference type="SAM" id="MobiDB-lite"/>
    </source>
</evidence>
<dbReference type="InterPro" id="IPR018834">
    <property type="entry name" value="DNA/RNA-bd_Est1-type"/>
</dbReference>
<keyword evidence="1" id="KW-0866">Nonsense-mediated mRNA decay</keyword>
<dbReference type="Gene3D" id="1.25.40.10">
    <property type="entry name" value="Tetratricopeptide repeat domain"/>
    <property type="match status" value="1"/>
</dbReference>
<feature type="compositionally biased region" description="Low complexity" evidence="2">
    <location>
        <begin position="1"/>
        <end position="23"/>
    </location>
</feature>